<organism evidence="1">
    <name type="scientific">mine drainage metagenome</name>
    <dbReference type="NCBI Taxonomy" id="410659"/>
    <lineage>
        <taxon>unclassified sequences</taxon>
        <taxon>metagenomes</taxon>
        <taxon>ecological metagenomes</taxon>
    </lineage>
</organism>
<evidence type="ECO:0000313" key="1">
    <source>
        <dbReference type="EMBL" id="CBH75075.1"/>
    </source>
</evidence>
<sequence>MTRGGYLAREAWGVYRLSTWQLSPDASLWRAVLWAQVGDAETQPVISHRSALALHGASLDNPVKIDLTLPPEKRRITRRQPPPAVRLHFRSLRDDEKTTVDGLPVTTMFRTIVDLLIDREAKDAVSYVMAHGVQDGKLPEAEYRRLRPLYDLDAELLDRILNEHRSK</sequence>
<dbReference type="AlphaFoldDB" id="E6PF39"/>
<gene>
    <name evidence="1" type="ORF">CARN1_0250</name>
</gene>
<dbReference type="EMBL" id="CABL01000005">
    <property type="protein sequence ID" value="CBH75075.1"/>
    <property type="molecule type" value="Genomic_DNA"/>
</dbReference>
<proteinExistence type="predicted"/>
<accession>E6PF39</accession>
<protein>
    <submittedName>
        <fullName evidence="1">Uncharacterized protein</fullName>
    </submittedName>
</protein>
<comment type="caution">
    <text evidence="1">The sequence shown here is derived from an EMBL/GenBank/DDBJ whole genome shotgun (WGS) entry which is preliminary data.</text>
</comment>
<name>E6PF39_9ZZZZ</name>
<reference evidence="1" key="1">
    <citation type="submission" date="2009-10" db="EMBL/GenBank/DDBJ databases">
        <title>Diversity of trophic interactions inside an arsenic-rich microbial ecosystem.</title>
        <authorList>
            <person name="Bertin P.N."/>
            <person name="Heinrich-Salmeron A."/>
            <person name="Pelletier E."/>
            <person name="Goulhen-Chollet F."/>
            <person name="Arsene-Ploetze F."/>
            <person name="Gallien S."/>
            <person name="Calteau A."/>
            <person name="Vallenet D."/>
            <person name="Casiot C."/>
            <person name="Chane-Woon-Ming B."/>
            <person name="Giloteaux L."/>
            <person name="Barakat M."/>
            <person name="Bonnefoy V."/>
            <person name="Bruneel O."/>
            <person name="Chandler M."/>
            <person name="Cleiss J."/>
            <person name="Duran R."/>
            <person name="Elbaz-Poulichet F."/>
            <person name="Fonknechten N."/>
            <person name="Lauga B."/>
            <person name="Mornico D."/>
            <person name="Ortet P."/>
            <person name="Schaeffer C."/>
            <person name="Siguier P."/>
            <person name="Alexander Thil Smith A."/>
            <person name="Van Dorsselaer A."/>
            <person name="Weissenbach J."/>
            <person name="Medigue C."/>
            <person name="Le Paslier D."/>
        </authorList>
    </citation>
    <scope>NUCLEOTIDE SEQUENCE</scope>
</reference>